<feature type="region of interest" description="Disordered" evidence="2">
    <location>
        <begin position="138"/>
        <end position="198"/>
    </location>
</feature>
<keyword evidence="1" id="KW-0175">Coiled coil</keyword>
<proteinExistence type="predicted"/>
<feature type="compositionally biased region" description="Polar residues" evidence="2">
    <location>
        <begin position="187"/>
        <end position="198"/>
    </location>
</feature>
<dbReference type="PROSITE" id="PS00845">
    <property type="entry name" value="CAP_GLY_1"/>
    <property type="match status" value="1"/>
</dbReference>
<dbReference type="Pfam" id="PF01302">
    <property type="entry name" value="CAP_GLY"/>
    <property type="match status" value="1"/>
</dbReference>
<dbReference type="InterPro" id="IPR036859">
    <property type="entry name" value="CAP-Gly_dom_sf"/>
</dbReference>
<protein>
    <submittedName>
        <fullName evidence="5">CAP-Gly domain-containing protein</fullName>
    </submittedName>
</protein>
<dbReference type="AlphaFoldDB" id="A0A1I8FCD2"/>
<sequence length="347" mass="38727">LNRLRQQREQPDMEFIRAELDSLRAELDVLRDRNYQLERENRRLLETGSPFFAADPYGLAVPGVLGVPGVSGILVPGVPGVSGITGPLSALGIPGVPWCLASLVSLESLMSGFSGILESLFYTMTIGSIEFETETRPYYGSLGRSPQPHQPHHRQQRQSRIGDKMRHSLDSEQRQQRQQQQREQQEAGQSRTPSRTFHSLWQPSAAACGLAKRSNGNIRQAAAAQLSYSASAQPPTGHLWPACDGAAHSAAAVRRTLVGCRSLQSRRRHPVWRPRQIHSLRRVGSRRAWCTLSAALPGRTDYYVGIELDQEEGKHDGVYDGRRYFQCKPRKGVFVAFNKLIMCYQAA</sequence>
<dbReference type="SMART" id="SM01052">
    <property type="entry name" value="CAP_GLY"/>
    <property type="match status" value="1"/>
</dbReference>
<organism evidence="4 5">
    <name type="scientific">Macrostomum lignano</name>
    <dbReference type="NCBI Taxonomy" id="282301"/>
    <lineage>
        <taxon>Eukaryota</taxon>
        <taxon>Metazoa</taxon>
        <taxon>Spiralia</taxon>
        <taxon>Lophotrochozoa</taxon>
        <taxon>Platyhelminthes</taxon>
        <taxon>Rhabditophora</taxon>
        <taxon>Macrostomorpha</taxon>
        <taxon>Macrostomida</taxon>
        <taxon>Macrostomidae</taxon>
        <taxon>Macrostomum</taxon>
    </lineage>
</organism>
<reference evidence="5" key="1">
    <citation type="submission" date="2016-11" db="UniProtKB">
        <authorList>
            <consortium name="WormBaseParasite"/>
        </authorList>
    </citation>
    <scope>IDENTIFICATION</scope>
</reference>
<feature type="coiled-coil region" evidence="1">
    <location>
        <begin position="13"/>
        <end position="47"/>
    </location>
</feature>
<evidence type="ECO:0000256" key="1">
    <source>
        <dbReference type="SAM" id="Coils"/>
    </source>
</evidence>
<evidence type="ECO:0000313" key="4">
    <source>
        <dbReference type="Proteomes" id="UP000095280"/>
    </source>
</evidence>
<evidence type="ECO:0000259" key="3">
    <source>
        <dbReference type="PROSITE" id="PS50245"/>
    </source>
</evidence>
<dbReference type="InterPro" id="IPR000938">
    <property type="entry name" value="CAP-Gly_domain"/>
</dbReference>
<evidence type="ECO:0000313" key="5">
    <source>
        <dbReference type="WBParaSite" id="maker-unitig_29173-snap-gene-0.1-mRNA-1"/>
    </source>
</evidence>
<dbReference type="Proteomes" id="UP000095280">
    <property type="component" value="Unplaced"/>
</dbReference>
<evidence type="ECO:0000256" key="2">
    <source>
        <dbReference type="SAM" id="MobiDB-lite"/>
    </source>
</evidence>
<accession>A0A1I8FCD2</accession>
<dbReference type="Gene3D" id="2.30.30.190">
    <property type="entry name" value="CAP Gly-rich-like domain"/>
    <property type="match status" value="1"/>
</dbReference>
<dbReference type="SUPFAM" id="SSF74924">
    <property type="entry name" value="Cap-Gly domain"/>
    <property type="match status" value="1"/>
</dbReference>
<dbReference type="PROSITE" id="PS50245">
    <property type="entry name" value="CAP_GLY_2"/>
    <property type="match status" value="1"/>
</dbReference>
<feature type="compositionally biased region" description="Basic and acidic residues" evidence="2">
    <location>
        <begin position="160"/>
        <end position="175"/>
    </location>
</feature>
<feature type="domain" description="CAP-Gly" evidence="3">
    <location>
        <begin position="294"/>
        <end position="336"/>
    </location>
</feature>
<name>A0A1I8FCD2_9PLAT</name>
<dbReference type="WBParaSite" id="maker-unitig_29173-snap-gene-0.1-mRNA-1">
    <property type="protein sequence ID" value="maker-unitig_29173-snap-gene-0.1-mRNA-1"/>
    <property type="gene ID" value="maker-unitig_29173-snap-gene-0.1"/>
</dbReference>
<keyword evidence="4" id="KW-1185">Reference proteome</keyword>